<dbReference type="SUPFAM" id="SSF54593">
    <property type="entry name" value="Glyoxalase/Bleomycin resistance protein/Dihydroxybiphenyl dioxygenase"/>
    <property type="match status" value="1"/>
</dbReference>
<gene>
    <name evidence="2" type="ORF">HNR70_002034</name>
</gene>
<accession>A0A841AF48</accession>
<dbReference type="CDD" id="cd06588">
    <property type="entry name" value="PhnB_like"/>
    <property type="match status" value="1"/>
</dbReference>
<dbReference type="EMBL" id="JACHLZ010000001">
    <property type="protein sequence ID" value="MBB5832221.1"/>
    <property type="molecule type" value="Genomic_DNA"/>
</dbReference>
<dbReference type="RefSeq" id="WP_184325581.1">
    <property type="nucleotide sequence ID" value="NZ_JACHLZ010000001.1"/>
</dbReference>
<comment type="caution">
    <text evidence="2">The sequence shown here is derived from an EMBL/GenBank/DDBJ whole genome shotgun (WGS) entry which is preliminary data.</text>
</comment>
<dbReference type="InterPro" id="IPR028973">
    <property type="entry name" value="PhnB-like"/>
</dbReference>
<dbReference type="PANTHER" id="PTHR33990">
    <property type="entry name" value="PROTEIN YJDN-RELATED"/>
    <property type="match status" value="1"/>
</dbReference>
<dbReference type="InterPro" id="IPR004360">
    <property type="entry name" value="Glyas_Fos-R_dOase_dom"/>
</dbReference>
<protein>
    <submittedName>
        <fullName evidence="2">PhnB protein</fullName>
    </submittedName>
</protein>
<dbReference type="PANTHER" id="PTHR33990:SF1">
    <property type="entry name" value="PROTEIN YJDN"/>
    <property type="match status" value="1"/>
</dbReference>
<organism evidence="2 3">
    <name type="scientific">Brachybacterium aquaticum</name>
    <dbReference type="NCBI Taxonomy" id="1432564"/>
    <lineage>
        <taxon>Bacteria</taxon>
        <taxon>Bacillati</taxon>
        <taxon>Actinomycetota</taxon>
        <taxon>Actinomycetes</taxon>
        <taxon>Micrococcales</taxon>
        <taxon>Dermabacteraceae</taxon>
        <taxon>Brachybacterium</taxon>
    </lineage>
</organism>
<name>A0A841AF48_9MICO</name>
<sequence>MPAPIPYLHLPGTAREALEFYRDVFGGEVFLATLEEFSRTDGPADAIAHGELRGPVHLCASDATGDDVHFAAQGLMMALLGAAEPATLRAWFAALAEGGEVVDPLQERPWGACDGQVRDRHGVLWLIGFEHGGDSTGQATITEA</sequence>
<evidence type="ECO:0000313" key="2">
    <source>
        <dbReference type="EMBL" id="MBB5832221.1"/>
    </source>
</evidence>
<dbReference type="Pfam" id="PF00903">
    <property type="entry name" value="Glyoxalase"/>
    <property type="match status" value="1"/>
</dbReference>
<feature type="domain" description="Glyoxalase/fosfomycin resistance/dioxygenase" evidence="1">
    <location>
        <begin position="14"/>
        <end position="125"/>
    </location>
</feature>
<evidence type="ECO:0000259" key="1">
    <source>
        <dbReference type="Pfam" id="PF00903"/>
    </source>
</evidence>
<dbReference type="Proteomes" id="UP000588158">
    <property type="component" value="Unassembled WGS sequence"/>
</dbReference>
<reference evidence="2 3" key="1">
    <citation type="submission" date="2020-08" db="EMBL/GenBank/DDBJ databases">
        <title>Sequencing the genomes of 1000 actinobacteria strains.</title>
        <authorList>
            <person name="Klenk H.-P."/>
        </authorList>
    </citation>
    <scope>NUCLEOTIDE SEQUENCE [LARGE SCALE GENOMIC DNA]</scope>
    <source>
        <strain evidence="2 3">DSM 28796</strain>
    </source>
</reference>
<proteinExistence type="predicted"/>
<dbReference type="Gene3D" id="3.10.180.10">
    <property type="entry name" value="2,3-Dihydroxybiphenyl 1,2-Dioxygenase, domain 1"/>
    <property type="match status" value="1"/>
</dbReference>
<evidence type="ECO:0000313" key="3">
    <source>
        <dbReference type="Proteomes" id="UP000588158"/>
    </source>
</evidence>
<dbReference type="InterPro" id="IPR029068">
    <property type="entry name" value="Glyas_Bleomycin-R_OHBP_Dase"/>
</dbReference>
<keyword evidence="3" id="KW-1185">Reference proteome</keyword>
<dbReference type="AlphaFoldDB" id="A0A841AF48"/>